<evidence type="ECO:0000313" key="3">
    <source>
        <dbReference type="Proteomes" id="UP001140011"/>
    </source>
</evidence>
<evidence type="ECO:0000313" key="2">
    <source>
        <dbReference type="EMBL" id="KAJ2753380.1"/>
    </source>
</evidence>
<organism evidence="2 3">
    <name type="scientific">Coemansia pectinata</name>
    <dbReference type="NCBI Taxonomy" id="1052879"/>
    <lineage>
        <taxon>Eukaryota</taxon>
        <taxon>Fungi</taxon>
        <taxon>Fungi incertae sedis</taxon>
        <taxon>Zoopagomycota</taxon>
        <taxon>Kickxellomycotina</taxon>
        <taxon>Kickxellomycetes</taxon>
        <taxon>Kickxellales</taxon>
        <taxon>Kickxellaceae</taxon>
        <taxon>Coemansia</taxon>
    </lineage>
</organism>
<comment type="caution">
    <text evidence="2">The sequence shown here is derived from an EMBL/GenBank/DDBJ whole genome shotgun (WGS) entry which is preliminary data.</text>
</comment>
<dbReference type="Proteomes" id="UP001140011">
    <property type="component" value="Unassembled WGS sequence"/>
</dbReference>
<dbReference type="PANTHER" id="PTHR47668">
    <property type="entry name" value="DIENELACTONE HYDROLASE FAMILY PROTEIN (AFU_ORTHOLOGUE AFUA_6G01940)"/>
    <property type="match status" value="1"/>
</dbReference>
<name>A0A9W8GYI4_9FUNG</name>
<dbReference type="AlphaFoldDB" id="A0A9W8GYI4"/>
<protein>
    <recommendedName>
        <fullName evidence="1">Dienelactone hydrolase domain-containing protein</fullName>
    </recommendedName>
</protein>
<reference evidence="2" key="1">
    <citation type="submission" date="2022-07" db="EMBL/GenBank/DDBJ databases">
        <title>Phylogenomic reconstructions and comparative analyses of Kickxellomycotina fungi.</title>
        <authorList>
            <person name="Reynolds N.K."/>
            <person name="Stajich J.E."/>
            <person name="Barry K."/>
            <person name="Grigoriev I.V."/>
            <person name="Crous P."/>
            <person name="Smith M.E."/>
        </authorList>
    </citation>
    <scope>NUCLEOTIDE SEQUENCE</scope>
    <source>
        <strain evidence="2">BCRC 34297</strain>
    </source>
</reference>
<sequence length="243" mass="26403">MSFPSACCNTPPVVANYTTKGEYGKLGDLDCYFAGKKGSKRGLFVNYDVFAFHPNVLQLCDILGSLGFYVLLPDLLRGVPLTMPDLGKPKVLEAFMQNAGSWETSKGAYVQGQEYLRNSGATSVGIIGFCWGGRHVATALEKLDGFVGGAIVHPAMVTSDDFGKVKAPLMALPSKDEDMEMFKNGFAELKTKPFGAQCRLESFEDMTHGFCGARGDWSDPVVAKRANDAIQLLVTFFNDLMPN</sequence>
<dbReference type="Gene3D" id="3.40.50.1820">
    <property type="entry name" value="alpha/beta hydrolase"/>
    <property type="match status" value="1"/>
</dbReference>
<feature type="domain" description="Dienelactone hydrolase" evidence="1">
    <location>
        <begin position="30"/>
        <end position="239"/>
    </location>
</feature>
<evidence type="ECO:0000259" key="1">
    <source>
        <dbReference type="Pfam" id="PF01738"/>
    </source>
</evidence>
<dbReference type="PANTHER" id="PTHR47668:SF1">
    <property type="entry name" value="DIENELACTONE HYDROLASE DOMAIN-CONTAINING PROTEIN-RELATED"/>
    <property type="match status" value="1"/>
</dbReference>
<dbReference type="InterPro" id="IPR029058">
    <property type="entry name" value="AB_hydrolase_fold"/>
</dbReference>
<accession>A0A9W8GYI4</accession>
<dbReference type="InterPro" id="IPR002925">
    <property type="entry name" value="Dienelactn_hydro"/>
</dbReference>
<dbReference type="GO" id="GO:0016787">
    <property type="term" value="F:hydrolase activity"/>
    <property type="evidence" value="ECO:0007669"/>
    <property type="project" value="InterPro"/>
</dbReference>
<dbReference type="EMBL" id="JANBUH010000195">
    <property type="protein sequence ID" value="KAJ2753380.1"/>
    <property type="molecule type" value="Genomic_DNA"/>
</dbReference>
<gene>
    <name evidence="2" type="ORF">GGI19_003169</name>
</gene>
<keyword evidence="3" id="KW-1185">Reference proteome</keyword>
<dbReference type="OrthoDB" id="17560at2759"/>
<dbReference type="SUPFAM" id="SSF53474">
    <property type="entry name" value="alpha/beta-Hydrolases"/>
    <property type="match status" value="1"/>
</dbReference>
<proteinExistence type="predicted"/>
<dbReference type="Pfam" id="PF01738">
    <property type="entry name" value="DLH"/>
    <property type="match status" value="1"/>
</dbReference>